<name>A0A232LRQ8_9EURO</name>
<dbReference type="GO" id="GO:0051087">
    <property type="term" value="F:protein-folding chaperone binding"/>
    <property type="evidence" value="ECO:0007669"/>
    <property type="project" value="InterPro"/>
</dbReference>
<dbReference type="OrthoDB" id="448954at2759"/>
<dbReference type="SUPFAM" id="SSF46565">
    <property type="entry name" value="Chaperone J-domain"/>
    <property type="match status" value="1"/>
</dbReference>
<proteinExistence type="inferred from homology"/>
<organism evidence="5 6">
    <name type="scientific">Elaphomyces granulatus</name>
    <dbReference type="NCBI Taxonomy" id="519963"/>
    <lineage>
        <taxon>Eukaryota</taxon>
        <taxon>Fungi</taxon>
        <taxon>Dikarya</taxon>
        <taxon>Ascomycota</taxon>
        <taxon>Pezizomycotina</taxon>
        <taxon>Eurotiomycetes</taxon>
        <taxon>Eurotiomycetidae</taxon>
        <taxon>Eurotiales</taxon>
        <taxon>Elaphomycetaceae</taxon>
        <taxon>Elaphomyces</taxon>
    </lineage>
</organism>
<dbReference type="AlphaFoldDB" id="A0A232LRQ8"/>
<dbReference type="InterPro" id="IPR009073">
    <property type="entry name" value="HscB_oligo_C"/>
</dbReference>
<evidence type="ECO:0000256" key="3">
    <source>
        <dbReference type="SAM" id="MobiDB-lite"/>
    </source>
</evidence>
<dbReference type="PANTHER" id="PTHR14021:SF15">
    <property type="entry name" value="IRON-SULFUR CLUSTER CO-CHAPERONE PROTEIN HSCB"/>
    <property type="match status" value="1"/>
</dbReference>
<dbReference type="PANTHER" id="PTHR14021">
    <property type="entry name" value="IRON-SULFUR CLUSTER CO-CHAPERONE PROTEIN HSCB"/>
    <property type="match status" value="1"/>
</dbReference>
<keyword evidence="6" id="KW-1185">Reference proteome</keyword>
<protein>
    <recommendedName>
        <fullName evidence="4">J domain-containing protein</fullName>
    </recommendedName>
</protein>
<dbReference type="EMBL" id="NPHW01005387">
    <property type="protein sequence ID" value="OXV06812.1"/>
    <property type="molecule type" value="Genomic_DNA"/>
</dbReference>
<keyword evidence="2" id="KW-0143">Chaperone</keyword>
<dbReference type="Gene3D" id="1.10.287.110">
    <property type="entry name" value="DnaJ domain"/>
    <property type="match status" value="1"/>
</dbReference>
<dbReference type="Gene3D" id="1.20.1280.20">
    <property type="entry name" value="HscB, C-terminal domain"/>
    <property type="match status" value="1"/>
</dbReference>
<dbReference type="GO" id="GO:0051259">
    <property type="term" value="P:protein complex oligomerization"/>
    <property type="evidence" value="ECO:0007669"/>
    <property type="project" value="InterPro"/>
</dbReference>
<dbReference type="InterPro" id="IPR036386">
    <property type="entry name" value="HscB_C_sf"/>
</dbReference>
<gene>
    <name evidence="5" type="ORF">Egran_05421</name>
</gene>
<evidence type="ECO:0000256" key="2">
    <source>
        <dbReference type="ARBA" id="ARBA00023186"/>
    </source>
</evidence>
<feature type="compositionally biased region" description="Polar residues" evidence="3">
    <location>
        <begin position="67"/>
        <end position="82"/>
    </location>
</feature>
<reference evidence="5 6" key="1">
    <citation type="journal article" date="2015" name="Environ. Microbiol.">
        <title>Metagenome sequence of Elaphomyces granulatus from sporocarp tissue reveals Ascomycota ectomycorrhizal fingerprints of genome expansion and a Proteobacteria-rich microbiome.</title>
        <authorList>
            <person name="Quandt C.A."/>
            <person name="Kohler A."/>
            <person name="Hesse C.N."/>
            <person name="Sharpton T.J."/>
            <person name="Martin F."/>
            <person name="Spatafora J.W."/>
        </authorList>
    </citation>
    <scope>NUCLEOTIDE SEQUENCE [LARGE SCALE GENOMIC DNA]</scope>
    <source>
        <strain evidence="5 6">OSC145934</strain>
    </source>
</reference>
<feature type="domain" description="J" evidence="4">
    <location>
        <begin position="101"/>
        <end position="179"/>
    </location>
</feature>
<dbReference type="NCBIfam" id="TIGR00714">
    <property type="entry name" value="hscB"/>
    <property type="match status" value="1"/>
</dbReference>
<feature type="compositionally biased region" description="Polar residues" evidence="3">
    <location>
        <begin position="92"/>
        <end position="101"/>
    </location>
</feature>
<dbReference type="SUPFAM" id="SSF47144">
    <property type="entry name" value="HSC20 (HSCB), C-terminal oligomerisation domain"/>
    <property type="match status" value="1"/>
</dbReference>
<dbReference type="InterPro" id="IPR004640">
    <property type="entry name" value="HscB"/>
</dbReference>
<evidence type="ECO:0000313" key="6">
    <source>
        <dbReference type="Proteomes" id="UP000243515"/>
    </source>
</evidence>
<dbReference type="Pfam" id="PF07743">
    <property type="entry name" value="HSCB_C"/>
    <property type="match status" value="1"/>
</dbReference>
<dbReference type="PROSITE" id="PS50076">
    <property type="entry name" value="DNAJ_2"/>
    <property type="match status" value="1"/>
</dbReference>
<dbReference type="Proteomes" id="UP000243515">
    <property type="component" value="Unassembled WGS sequence"/>
</dbReference>
<evidence type="ECO:0000313" key="5">
    <source>
        <dbReference type="EMBL" id="OXV06812.1"/>
    </source>
</evidence>
<comment type="similarity">
    <text evidence="1">Belongs to the HscB family.</text>
</comment>
<dbReference type="GO" id="GO:0005739">
    <property type="term" value="C:mitochondrion"/>
    <property type="evidence" value="ECO:0007669"/>
    <property type="project" value="TreeGrafter"/>
</dbReference>
<evidence type="ECO:0000259" key="4">
    <source>
        <dbReference type="PROSITE" id="PS50076"/>
    </source>
</evidence>
<dbReference type="InterPro" id="IPR036869">
    <property type="entry name" value="J_dom_sf"/>
</dbReference>
<evidence type="ECO:0000256" key="1">
    <source>
        <dbReference type="ARBA" id="ARBA00010476"/>
    </source>
</evidence>
<dbReference type="GO" id="GO:0044571">
    <property type="term" value="P:[2Fe-2S] cluster assembly"/>
    <property type="evidence" value="ECO:0007669"/>
    <property type="project" value="InterPro"/>
</dbReference>
<comment type="caution">
    <text evidence="5">The sequence shown here is derived from an EMBL/GenBank/DDBJ whole genome shotgun (WGS) entry which is preliminary data.</text>
</comment>
<feature type="region of interest" description="Disordered" evidence="3">
    <location>
        <begin position="65"/>
        <end position="101"/>
    </location>
</feature>
<dbReference type="GO" id="GO:0001671">
    <property type="term" value="F:ATPase activator activity"/>
    <property type="evidence" value="ECO:0007669"/>
    <property type="project" value="InterPro"/>
</dbReference>
<sequence length="285" mass="31840">MRRTRLLQQFSTRSGNSPQITASVHRALVHKANGDNETCIFCRLRAGNLSIKPQQQRPLVTRRLASTAASSRFSAVQGNQQERQNDHPPSPRINNPPDTTNHYTIFPETIPGGPPPGAPFQIPLPPLRREFLKLQALAHPDKFPPGPAKQRAEALSARINEAYGTLADPLRRAQYLLAEWHGIDMTTEDGAAKYEPDPETLMTVMDVQEAMAEAAEGEEAEATVTRLKTENASLVESSVKVLAEAFDRDDIKAAQEECMRLRFWYTVGESLKEWEPGRSELRVIH</sequence>
<accession>A0A232LRQ8</accession>
<dbReference type="InterPro" id="IPR001623">
    <property type="entry name" value="DnaJ_domain"/>
</dbReference>